<dbReference type="Pfam" id="PF01083">
    <property type="entry name" value="Cutinase"/>
    <property type="match status" value="1"/>
</dbReference>
<dbReference type="AlphaFoldDB" id="A0A2W5SVP0"/>
<dbReference type="SMART" id="SM01110">
    <property type="entry name" value="Cutinase"/>
    <property type="match status" value="1"/>
</dbReference>
<dbReference type="Proteomes" id="UP000249432">
    <property type="component" value="Unassembled WGS sequence"/>
</dbReference>
<evidence type="ECO:0000256" key="4">
    <source>
        <dbReference type="ARBA" id="ARBA00023157"/>
    </source>
</evidence>
<evidence type="ECO:0000256" key="5">
    <source>
        <dbReference type="SAM" id="MobiDB-lite"/>
    </source>
</evidence>
<comment type="caution">
    <text evidence="6">The sequence shown here is derived from an EMBL/GenBank/DDBJ whole genome shotgun (WGS) entry which is preliminary data.</text>
</comment>
<evidence type="ECO:0000256" key="2">
    <source>
        <dbReference type="ARBA" id="ARBA00022487"/>
    </source>
</evidence>
<dbReference type="PANTHER" id="PTHR33630">
    <property type="entry name" value="CUTINASE RV1984C-RELATED-RELATED"/>
    <property type="match status" value="1"/>
</dbReference>
<comment type="similarity">
    <text evidence="1">Belongs to the cutinase family.</text>
</comment>
<name>A0A2W5SVP0_9CORY</name>
<reference evidence="6 7" key="1">
    <citation type="submission" date="2017-08" db="EMBL/GenBank/DDBJ databases">
        <title>Infants hospitalized years apart are colonized by the same room-sourced microbial strains.</title>
        <authorList>
            <person name="Brooks B."/>
            <person name="Olm M.R."/>
            <person name="Firek B.A."/>
            <person name="Baker R."/>
            <person name="Thomas B.C."/>
            <person name="Morowitz M.J."/>
            <person name="Banfield J.F."/>
        </authorList>
    </citation>
    <scope>NUCLEOTIDE SEQUENCE [LARGE SCALE GENOMIC DNA]</scope>
    <source>
        <strain evidence="6">S2_003_000_R1_3</strain>
    </source>
</reference>
<evidence type="ECO:0000256" key="3">
    <source>
        <dbReference type="ARBA" id="ARBA00022801"/>
    </source>
</evidence>
<dbReference type="SUPFAM" id="SSF53474">
    <property type="entry name" value="alpha/beta-Hydrolases"/>
    <property type="match status" value="1"/>
</dbReference>
<accession>A0A2W5SVP0</accession>
<dbReference type="GO" id="GO:0052689">
    <property type="term" value="F:carboxylic ester hydrolase activity"/>
    <property type="evidence" value="ECO:0007669"/>
    <property type="project" value="UniProtKB-KW"/>
</dbReference>
<evidence type="ECO:0000256" key="1">
    <source>
        <dbReference type="ARBA" id="ARBA00007534"/>
    </source>
</evidence>
<evidence type="ECO:0000313" key="6">
    <source>
        <dbReference type="EMBL" id="PZR06832.1"/>
    </source>
</evidence>
<keyword evidence="2" id="KW-0719">Serine esterase</keyword>
<evidence type="ECO:0000313" key="7">
    <source>
        <dbReference type="Proteomes" id="UP000249432"/>
    </source>
</evidence>
<feature type="region of interest" description="Disordered" evidence="5">
    <location>
        <begin position="39"/>
        <end position="60"/>
    </location>
</feature>
<dbReference type="PANTHER" id="PTHR33630:SF9">
    <property type="entry name" value="CUTINASE 4"/>
    <property type="match status" value="1"/>
</dbReference>
<dbReference type="InterPro" id="IPR000675">
    <property type="entry name" value="Cutinase/axe"/>
</dbReference>
<sequence>MAQKGSRSVFRKLLVIIGVFILLGAIAVGITQWMGSQGQGLGGPSNNGEGPGNPDQSADCPSVEVIAIPGTGESSMNDDPLHPTQFPNALLQGVTGPLTQNNDSSSVKVWTANYPAQMKTLATLDQMNYADSVNEGIRIVNAELSATHDHCPATKFVIMGFSQGAAIAGDVASDIGNNRGVVPSDTVAGVTALADPRRMTGEGQTVGAQPKGVGSEIALQPFAAVLGNVVPGFTPRGPRSGGMGDLNDRVNEICAPGDAVCDMPTSLKVEPENVDALFTGNSLHIQYGTNPNVIEGTTSIAWMLQWVQGLINNNT</sequence>
<organism evidence="6 7">
    <name type="scientific">Corynebacterium kroppenstedtii</name>
    <dbReference type="NCBI Taxonomy" id="161879"/>
    <lineage>
        <taxon>Bacteria</taxon>
        <taxon>Bacillati</taxon>
        <taxon>Actinomycetota</taxon>
        <taxon>Actinomycetes</taxon>
        <taxon>Mycobacteriales</taxon>
        <taxon>Corynebacteriaceae</taxon>
        <taxon>Corynebacterium</taxon>
    </lineage>
</organism>
<feature type="compositionally biased region" description="Gly residues" evidence="5">
    <location>
        <begin position="39"/>
        <end position="51"/>
    </location>
</feature>
<dbReference type="Gene3D" id="3.40.50.1820">
    <property type="entry name" value="alpha/beta hydrolase"/>
    <property type="match status" value="1"/>
</dbReference>
<keyword evidence="3" id="KW-0378">Hydrolase</keyword>
<dbReference type="InterPro" id="IPR029058">
    <property type="entry name" value="AB_hydrolase_fold"/>
</dbReference>
<protein>
    <submittedName>
        <fullName evidence="6">Carbohydrate esterase</fullName>
    </submittedName>
</protein>
<dbReference type="RefSeq" id="WP_303733894.1">
    <property type="nucleotide sequence ID" value="NZ_CAKZHK010000006.1"/>
</dbReference>
<proteinExistence type="inferred from homology"/>
<keyword evidence="4" id="KW-1015">Disulfide bond</keyword>
<dbReference type="EMBL" id="QFRA01000001">
    <property type="protein sequence ID" value="PZR06832.1"/>
    <property type="molecule type" value="Genomic_DNA"/>
</dbReference>
<gene>
    <name evidence="6" type="ORF">DI525_00735</name>
</gene>